<dbReference type="SUPFAM" id="SSF46785">
    <property type="entry name" value="Winged helix' DNA-binding domain"/>
    <property type="match status" value="1"/>
</dbReference>
<evidence type="ECO:0000256" key="2">
    <source>
        <dbReference type="ARBA" id="ARBA00023015"/>
    </source>
</evidence>
<dbReference type="STRING" id="416944.SAMN05421548_13233"/>
<dbReference type="GO" id="GO:0005829">
    <property type="term" value="C:cytosol"/>
    <property type="evidence" value="ECO:0007669"/>
    <property type="project" value="TreeGrafter"/>
</dbReference>
<dbReference type="GO" id="GO:0003700">
    <property type="term" value="F:DNA-binding transcription factor activity"/>
    <property type="evidence" value="ECO:0007669"/>
    <property type="project" value="InterPro"/>
</dbReference>
<dbReference type="SUPFAM" id="SSF53850">
    <property type="entry name" value="Periplasmic binding protein-like II"/>
    <property type="match status" value="1"/>
</dbReference>
<evidence type="ECO:0000259" key="5">
    <source>
        <dbReference type="PROSITE" id="PS50931"/>
    </source>
</evidence>
<dbReference type="Gene3D" id="1.10.10.10">
    <property type="entry name" value="Winged helix-like DNA-binding domain superfamily/Winged helix DNA-binding domain"/>
    <property type="match status" value="1"/>
</dbReference>
<dbReference type="InterPro" id="IPR036388">
    <property type="entry name" value="WH-like_DNA-bd_sf"/>
</dbReference>
<reference evidence="7" key="1">
    <citation type="submission" date="2016-09" db="EMBL/GenBank/DDBJ databases">
        <authorList>
            <person name="Varghese N."/>
            <person name="Submissions S."/>
        </authorList>
    </citation>
    <scope>NUCLEOTIDE SEQUENCE [LARGE SCALE GENOMIC DNA]</scope>
    <source>
        <strain evidence="7">TNe-862</strain>
    </source>
</reference>
<accession>A0A1G7A0A2</accession>
<gene>
    <name evidence="6" type="ORF">SAMN05421548_13233</name>
</gene>
<dbReference type="Gene3D" id="3.40.190.290">
    <property type="match status" value="1"/>
</dbReference>
<organism evidence="6 7">
    <name type="scientific">Paraburkholderia lycopersici</name>
    <dbReference type="NCBI Taxonomy" id="416944"/>
    <lineage>
        <taxon>Bacteria</taxon>
        <taxon>Pseudomonadati</taxon>
        <taxon>Pseudomonadota</taxon>
        <taxon>Betaproteobacteria</taxon>
        <taxon>Burkholderiales</taxon>
        <taxon>Burkholderiaceae</taxon>
        <taxon>Paraburkholderia</taxon>
    </lineage>
</organism>
<keyword evidence="3 6" id="KW-0238">DNA-binding</keyword>
<evidence type="ECO:0000256" key="3">
    <source>
        <dbReference type="ARBA" id="ARBA00023125"/>
    </source>
</evidence>
<dbReference type="Proteomes" id="UP000198908">
    <property type="component" value="Unassembled WGS sequence"/>
</dbReference>
<keyword evidence="2" id="KW-0805">Transcription regulation</keyword>
<dbReference type="GO" id="GO:0003677">
    <property type="term" value="F:DNA binding"/>
    <property type="evidence" value="ECO:0007669"/>
    <property type="project" value="UniProtKB-KW"/>
</dbReference>
<feature type="domain" description="HTH lysR-type" evidence="5">
    <location>
        <begin position="6"/>
        <end position="63"/>
    </location>
</feature>
<dbReference type="InterPro" id="IPR000847">
    <property type="entry name" value="LysR_HTH_N"/>
</dbReference>
<evidence type="ECO:0000313" key="6">
    <source>
        <dbReference type="EMBL" id="SDE08239.1"/>
    </source>
</evidence>
<keyword evidence="7" id="KW-1185">Reference proteome</keyword>
<dbReference type="Pfam" id="PF03466">
    <property type="entry name" value="LysR_substrate"/>
    <property type="match status" value="1"/>
</dbReference>
<dbReference type="Pfam" id="PF00126">
    <property type="entry name" value="HTH_1"/>
    <property type="match status" value="1"/>
</dbReference>
<comment type="similarity">
    <text evidence="1">Belongs to the LysR transcriptional regulatory family.</text>
</comment>
<keyword evidence="4" id="KW-0804">Transcription</keyword>
<dbReference type="OrthoDB" id="9785974at2"/>
<dbReference type="EMBL" id="FMYQ01000032">
    <property type="protein sequence ID" value="SDE08239.1"/>
    <property type="molecule type" value="Genomic_DNA"/>
</dbReference>
<dbReference type="PROSITE" id="PS50931">
    <property type="entry name" value="HTH_LYSR"/>
    <property type="match status" value="1"/>
</dbReference>
<dbReference type="AlphaFoldDB" id="A0A1G7A0A2"/>
<protein>
    <submittedName>
        <fullName evidence="6">DNA-binding transcriptional regulator, LysR family</fullName>
    </submittedName>
</protein>
<dbReference type="CDD" id="cd08421">
    <property type="entry name" value="PBP2_LTTR_like_1"/>
    <property type="match status" value="1"/>
</dbReference>
<proteinExistence type="inferred from homology"/>
<dbReference type="InterPro" id="IPR036390">
    <property type="entry name" value="WH_DNA-bd_sf"/>
</dbReference>
<evidence type="ECO:0000313" key="7">
    <source>
        <dbReference type="Proteomes" id="UP000198908"/>
    </source>
</evidence>
<evidence type="ECO:0000256" key="4">
    <source>
        <dbReference type="ARBA" id="ARBA00023163"/>
    </source>
</evidence>
<evidence type="ECO:0000256" key="1">
    <source>
        <dbReference type="ARBA" id="ARBA00009437"/>
    </source>
</evidence>
<dbReference type="RefSeq" id="WP_092003962.1">
    <property type="nucleotide sequence ID" value="NZ_FMYQ01000032.1"/>
</dbReference>
<name>A0A1G7A0A2_9BURK</name>
<dbReference type="PANTHER" id="PTHR30419">
    <property type="entry name" value="HTH-TYPE TRANSCRIPTIONAL REGULATOR YBHD"/>
    <property type="match status" value="1"/>
</dbReference>
<dbReference type="InterPro" id="IPR050950">
    <property type="entry name" value="HTH-type_LysR_regulators"/>
</dbReference>
<sequence>MNLHRLDFTSLLLFTLIVRSGSISSGAKQAHISLASASKRMSVLEAAIGTETFERHSRGIKLTPAGQALYRHAQRILGDVDLLLADLSDYVEGVMGVVRLWANTSAITQFLPGDIASFIAAHPTIRIELEEQNSGEVVRAVLDGEADFGILADRIPTYGLETLPYRQDKLVLVVPAGHPLGRKRAVSFDQAADYEFVSLPRATSLAQRLDLATSAAGKRLKLRIQVRSFDAMCQMVAAGLGVAVLPDAAVSPHLRSMGLRKLELNEEWATRELLFCARDFRALPKPARLLIQFLQTASSNSYRN</sequence>
<dbReference type="InterPro" id="IPR005119">
    <property type="entry name" value="LysR_subst-bd"/>
</dbReference>
<dbReference type="PANTHER" id="PTHR30419:SF2">
    <property type="entry name" value="LYSR FAMILY TRANSCRIPTIONAL REGULATOR"/>
    <property type="match status" value="1"/>
</dbReference>